<sequence length="167" mass="17705">MIRTISVTLVTMILGAGAASAAGVATMGQFKNWGTYSYKDGNVVRCFTNSLPIATKPDQLDHGDVLFFLKAGKKGEPRTEASFKAGYQFAAGSKVMVSIGENSFVMITDGNAAWLRRTEREPELLAAMQGGSTMAVSATSARGNDTSYVFSLDGITAASTQILSQCR</sequence>
<dbReference type="Proteomes" id="UP001203284">
    <property type="component" value="Unassembled WGS sequence"/>
</dbReference>
<name>A0ABT0D939_9HYPH</name>
<reference evidence="2 3" key="1">
    <citation type="submission" date="2022-04" db="EMBL/GenBank/DDBJ databases">
        <authorList>
            <person name="Grouzdev D.S."/>
            <person name="Pantiukh K.S."/>
            <person name="Krutkina M.S."/>
        </authorList>
    </citation>
    <scope>NUCLEOTIDE SEQUENCE [LARGE SCALE GENOMIC DNA]</scope>
    <source>
        <strain evidence="2 3">6x-1</strain>
    </source>
</reference>
<organism evidence="2 3">
    <name type="scientific">Ancylobacter crimeensis</name>
    <dbReference type="NCBI Taxonomy" id="2579147"/>
    <lineage>
        <taxon>Bacteria</taxon>
        <taxon>Pseudomonadati</taxon>
        <taxon>Pseudomonadota</taxon>
        <taxon>Alphaproteobacteria</taxon>
        <taxon>Hyphomicrobiales</taxon>
        <taxon>Xanthobacteraceae</taxon>
        <taxon>Ancylobacter</taxon>
    </lineage>
</organism>
<protein>
    <submittedName>
        <fullName evidence="2">Invasion associated locus B family protein</fullName>
    </submittedName>
</protein>
<gene>
    <name evidence="2" type="ORF">MWN34_06020</name>
</gene>
<feature type="signal peptide" evidence="1">
    <location>
        <begin position="1"/>
        <end position="21"/>
    </location>
</feature>
<evidence type="ECO:0000313" key="2">
    <source>
        <dbReference type="EMBL" id="MCK0196468.1"/>
    </source>
</evidence>
<keyword evidence="1" id="KW-0732">Signal</keyword>
<proteinExistence type="predicted"/>
<dbReference type="InterPro" id="IPR010642">
    <property type="entry name" value="Invasion_prot_B"/>
</dbReference>
<evidence type="ECO:0000256" key="1">
    <source>
        <dbReference type="SAM" id="SignalP"/>
    </source>
</evidence>
<dbReference type="EMBL" id="JALKCH010000003">
    <property type="protein sequence ID" value="MCK0196468.1"/>
    <property type="molecule type" value="Genomic_DNA"/>
</dbReference>
<dbReference type="InterPro" id="IPR038696">
    <property type="entry name" value="IalB_sf"/>
</dbReference>
<accession>A0ABT0D939</accession>
<evidence type="ECO:0000313" key="3">
    <source>
        <dbReference type="Proteomes" id="UP001203284"/>
    </source>
</evidence>
<keyword evidence="3" id="KW-1185">Reference proteome</keyword>
<comment type="caution">
    <text evidence="2">The sequence shown here is derived from an EMBL/GenBank/DDBJ whole genome shotgun (WGS) entry which is preliminary data.</text>
</comment>
<dbReference type="RefSeq" id="WP_247027551.1">
    <property type="nucleotide sequence ID" value="NZ_JALKCH010000003.1"/>
</dbReference>
<feature type="chain" id="PRO_5047410454" evidence="1">
    <location>
        <begin position="22"/>
        <end position="167"/>
    </location>
</feature>
<dbReference type="Gene3D" id="2.60.40.1880">
    <property type="entry name" value="Invasion associated locus B (IalB) protein"/>
    <property type="match status" value="1"/>
</dbReference>
<dbReference type="Pfam" id="PF06776">
    <property type="entry name" value="IalB"/>
    <property type="match status" value="1"/>
</dbReference>